<dbReference type="Proteomes" id="UP000018458">
    <property type="component" value="Unassembled WGS sequence"/>
</dbReference>
<protein>
    <submittedName>
        <fullName evidence="2">Uncharacterized protein</fullName>
    </submittedName>
</protein>
<evidence type="ECO:0000313" key="2">
    <source>
        <dbReference type="EMBL" id="EFY07093.1"/>
    </source>
</evidence>
<dbReference type="STRING" id="762983.HMPREF9444_01133"/>
<keyword evidence="3" id="KW-1185">Reference proteome</keyword>
<gene>
    <name evidence="2" type="ORF">HMPREF9444_01133</name>
</gene>
<evidence type="ECO:0000256" key="1">
    <source>
        <dbReference type="SAM" id="MobiDB-lite"/>
    </source>
</evidence>
<dbReference type="HOGENOM" id="CLU_1937053_0_0_6"/>
<name>E8LK96_SUCHY</name>
<organism evidence="2 3">
    <name type="scientific">Succinatimonas hippei (strain DSM 22608 / JCM 16073 / KCTC 15190 / YIT 12066)</name>
    <dbReference type="NCBI Taxonomy" id="762983"/>
    <lineage>
        <taxon>Bacteria</taxon>
        <taxon>Pseudomonadati</taxon>
        <taxon>Pseudomonadota</taxon>
        <taxon>Gammaproteobacteria</taxon>
        <taxon>Aeromonadales</taxon>
        <taxon>Succinivibrionaceae</taxon>
        <taxon>Succinatimonas</taxon>
    </lineage>
</organism>
<sequence>MQKRAKLHVKMKTAENKGNLICLQTERITAEAVGKPRQQEERSGDTSTQQTSSTRIKKVVTLEAILGYGNLKEAALAVRRNKGAAGIDGIKTKELVKWFYDHPYKLTESIKRRYIQTAANQKSIHTKAQR</sequence>
<comment type="caution">
    <text evidence="2">The sequence shown here is derived from an EMBL/GenBank/DDBJ whole genome shotgun (WGS) entry which is preliminary data.</text>
</comment>
<proteinExistence type="predicted"/>
<reference evidence="2 3" key="1">
    <citation type="submission" date="2011-01" db="EMBL/GenBank/DDBJ databases">
        <authorList>
            <person name="Weinstock G."/>
            <person name="Sodergren E."/>
            <person name="Clifton S."/>
            <person name="Fulton L."/>
            <person name="Fulton B."/>
            <person name="Courtney L."/>
            <person name="Fronick C."/>
            <person name="Harrison M."/>
            <person name="Strong C."/>
            <person name="Farmer C."/>
            <person name="Delahaunty K."/>
            <person name="Markovic C."/>
            <person name="Hall O."/>
            <person name="Minx P."/>
            <person name="Tomlinson C."/>
            <person name="Mitreva M."/>
            <person name="Hou S."/>
            <person name="Chen J."/>
            <person name="Wollam A."/>
            <person name="Pepin K.H."/>
            <person name="Johnson M."/>
            <person name="Bhonagiri V."/>
            <person name="Zhang X."/>
            <person name="Suruliraj S."/>
            <person name="Warren W."/>
            <person name="Chinwalla A."/>
            <person name="Mardis E.R."/>
            <person name="Wilson R.K."/>
        </authorList>
    </citation>
    <scope>NUCLEOTIDE SEQUENCE [LARGE SCALE GENOMIC DNA]</scope>
    <source>
        <strain evidence="3">DSM 22608 / JCM 16073 / KCTC 15190 / YIT 12066</strain>
    </source>
</reference>
<dbReference type="AlphaFoldDB" id="E8LK96"/>
<evidence type="ECO:0000313" key="3">
    <source>
        <dbReference type="Proteomes" id="UP000018458"/>
    </source>
</evidence>
<dbReference type="EMBL" id="AEVO01000052">
    <property type="protein sequence ID" value="EFY07093.1"/>
    <property type="molecule type" value="Genomic_DNA"/>
</dbReference>
<accession>E8LK96</accession>
<feature type="region of interest" description="Disordered" evidence="1">
    <location>
        <begin position="31"/>
        <end position="54"/>
    </location>
</feature>